<keyword evidence="3" id="KW-0964">Secreted</keyword>
<evidence type="ECO:0000256" key="2">
    <source>
        <dbReference type="ARBA" id="ARBA00010093"/>
    </source>
</evidence>
<sequence>MVIGLAAITMATSCPMDAQRECGYNFSQYFNRFNCTICPTHLMCFQTQHAVHLQKAIIAVQKRIQCAVNGTCCPSDHQCIPGGCKKNEQVGVIYCDDGIHYCYDGYTCCKGAYPGTYNCCPYPQASCCADGIHCCPHNMICDVRTMRCLGDNRISKAVKNIQAEKESDLIERIVGRSLSSSIEMECGSEDKLCEINGEKGCCPHKDGVCCSSTKCCPKNHVCIKEGNDYSCCFASASKKCHDNEHCCPEEMECDVEKESCKLGKFDIPWFNNLKSSSIETKSNVLSVNSSDQVCPDKSQCPGDSTCCLMDDGTYGCCPYREATCCEDKEHCCPNGYSCDLVHQQCQKNGLSAPLLKKLPSIKYSDQVCPDKSQCPGDWTCCLMNDGTYWCCPFREATCCEDKRPRTVPVVPTAIAAITNNVRRMDSQLPCLRSCPALNIQTSCDLVHQQCQKNGLSAPLLKKLPSLNFSDQICPDKSQCPGDSTCCLMKDGTYGCCPYREATCCEDKESCCPNGYSCDLVHQQCQKNGLSAPLLKKLPSLNFSDQICPDKSQCPGDSTCCLMKDGTYGCCPYREATCCEDKESCCPNGYSCDLVHQQCQKNGLSAPLLKKLPSLNSSDQICPDKSQCPGDSTCCLIDDHGTYGCCPYREATCCEDKEHCCPNGYSCDLVHKKCQKNGLSAPLLKKLPSLNSSDQICPDKSQCPGDSTCCLMKDGTYGCCPYREATCCEDKESCCPNGYSCDLVHQQCQKNGLSAPLLKKLPSLNSSDQICPDKSQCPEDSTCCLIDDHGTYGCCPYREATCCEDKEHCCPNGYSCDLVHKKCQKNGLSAPLLKKLPSLNSSDQICPDKSQCPGDSTCCLMKDGTYGCCPYREATCCEDKESCCPNGYSCDLVHQQCQKNGLSAPLLKKLPSIKYSDQVCPDKSQCPEDSTCCLMKDGTYGCCPYREATCCEDKESCCPNGYSCDLVHKKCQKNGLSAPLLKKLPSLNSSDQICPDKSQCPGDSTCCLMKDGTYGCCPYREATCCEDKESCCPNGYSCDLVHQQCQKNGLSAPLLKKLPSLNSSDQICPDKSQCPGDSTCCLLKDGTYGCCPYREATCCEDKEHCCPNGYSCDLVHKKCQKNGLSAPLLKKLPSLNSSDQICPDKSQCPGDSTCCLMKDGTYACCPYREATCCEDKESCCPNGYSCDLVHQQCQKNGLSAPLLKKLPSLNSSDQICPDKSQCPGDSTCCLMDDGTYGCCPYLCPDKTECPGNTTCCLMIIGGYGCCPYREATCCKDKISCCPNGYSCDIVRHLCQKNGLSAPLLKKLPSLNSSDQICPDKSQCPGDSTCCLLKDGTYGCCPYREATCCEEKEHCCPNGYSCDLVHQQCQKNGLSAPLLKKLPSIKSSDQVCPDKSQCPGDSTCCLMDDGTYGCCPYREATCCEDKESCCPNGYSCDLVHQQCQKNGLSAPLLKKLPSLNSSDQICPDKSQCPGDSTCCLMDDGTYGCCPYREATCCEDKEHCCPNGYSCDLVNKKCRKEGITLPFEKNIIPSSNEVICPDLGYCSDGSTCCSMKNGSYGCCPLQNAVCCADQKHCCPNGYKCGPLGIYSTNYQICPDRSKCPEDSTCCLMEDGSYGCCLYSEATCCSDGVHCCPNGYSCDLVNQDCQKNGLSAPLLKKLPSMKSSDQVCPDKSQCPGDSTCCLMDDGTYGCCPYREATCCEDKEHCCPNGYSCDLVNQDCRKNELSAPLLKKLPIKNQKGVICPDDTICPKNTTCCKMITGPYGCCPFPNATCCRDGIHCCPHGNRCDMVFYHCISE</sequence>
<feature type="domain" description="Granulins" evidence="5">
    <location>
        <begin position="325"/>
        <end position="338"/>
    </location>
</feature>
<protein>
    <submittedName>
        <fullName evidence="6">GRN</fullName>
    </submittedName>
</protein>
<name>A0ABY6JXV6_9ARAC</name>
<keyword evidence="4" id="KW-1015">Disulfide bond</keyword>
<feature type="domain" description="Granulins" evidence="5">
    <location>
        <begin position="128"/>
        <end position="141"/>
    </location>
</feature>
<feature type="non-terminal residue" evidence="6">
    <location>
        <position position="1796"/>
    </location>
</feature>
<feature type="domain" description="Granulins" evidence="5">
    <location>
        <begin position="1098"/>
        <end position="1111"/>
    </location>
</feature>
<organism evidence="6 7">
    <name type="scientific">Cordylochernes scorpioides</name>
    <dbReference type="NCBI Taxonomy" id="51811"/>
    <lineage>
        <taxon>Eukaryota</taxon>
        <taxon>Metazoa</taxon>
        <taxon>Ecdysozoa</taxon>
        <taxon>Arthropoda</taxon>
        <taxon>Chelicerata</taxon>
        <taxon>Arachnida</taxon>
        <taxon>Pseudoscorpiones</taxon>
        <taxon>Cheliferoidea</taxon>
        <taxon>Chernetidae</taxon>
        <taxon>Cordylochernes</taxon>
    </lineage>
</organism>
<comment type="similarity">
    <text evidence="2">Belongs to the granulin family.</text>
</comment>
<dbReference type="EMBL" id="CP092863">
    <property type="protein sequence ID" value="UYV61466.1"/>
    <property type="molecule type" value="Genomic_DNA"/>
</dbReference>
<dbReference type="PROSITE" id="PS00799">
    <property type="entry name" value="GRANULINS"/>
    <property type="match status" value="11"/>
</dbReference>
<dbReference type="Proteomes" id="UP001235939">
    <property type="component" value="Chromosome 01"/>
</dbReference>
<dbReference type="InterPro" id="IPR039036">
    <property type="entry name" value="Granulin_fam"/>
</dbReference>
<feature type="domain" description="Granulins" evidence="5">
    <location>
        <begin position="1699"/>
        <end position="1712"/>
    </location>
</feature>
<evidence type="ECO:0000259" key="5">
    <source>
        <dbReference type="PROSITE" id="PS00799"/>
    </source>
</evidence>
<keyword evidence="7" id="KW-1185">Reference proteome</keyword>
<comment type="subcellular location">
    <subcellularLocation>
        <location evidence="1">Secreted</location>
    </subcellularLocation>
</comment>
<reference evidence="6 7" key="1">
    <citation type="submission" date="2022-01" db="EMBL/GenBank/DDBJ databases">
        <title>A chromosomal length assembly of Cordylochernes scorpioides.</title>
        <authorList>
            <person name="Zeh D."/>
            <person name="Zeh J."/>
        </authorList>
    </citation>
    <scope>NUCLEOTIDE SEQUENCE [LARGE SCALE GENOMIC DNA]</scope>
    <source>
        <strain evidence="6">IN4F17</strain>
        <tissue evidence="6">Whole Body</tissue>
    </source>
</reference>
<feature type="domain" description="Granulins" evidence="5">
    <location>
        <begin position="653"/>
        <end position="666"/>
    </location>
</feature>
<feature type="domain" description="Granulins" evidence="5">
    <location>
        <begin position="1568"/>
        <end position="1581"/>
    </location>
</feature>
<feature type="domain" description="Granulins" evidence="5">
    <location>
        <begin position="802"/>
        <end position="815"/>
    </location>
</feature>
<dbReference type="Gene3D" id="2.10.25.160">
    <property type="entry name" value="Granulin"/>
    <property type="match status" value="21"/>
</dbReference>
<evidence type="ECO:0000256" key="3">
    <source>
        <dbReference type="ARBA" id="ARBA00022525"/>
    </source>
</evidence>
<feature type="domain" description="Granulins" evidence="5">
    <location>
        <begin position="1495"/>
        <end position="1508"/>
    </location>
</feature>
<evidence type="ECO:0000256" key="1">
    <source>
        <dbReference type="ARBA" id="ARBA00004613"/>
    </source>
</evidence>
<feature type="domain" description="Granulins" evidence="5">
    <location>
        <begin position="240"/>
        <end position="253"/>
    </location>
</feature>
<dbReference type="SUPFAM" id="SSF57277">
    <property type="entry name" value="Granulin repeat"/>
    <property type="match status" value="18"/>
</dbReference>
<gene>
    <name evidence="6" type="ORF">LAZ67_1004927</name>
</gene>
<evidence type="ECO:0000313" key="6">
    <source>
        <dbReference type="EMBL" id="UYV61466.1"/>
    </source>
</evidence>
<evidence type="ECO:0000256" key="4">
    <source>
        <dbReference type="ARBA" id="ARBA00023157"/>
    </source>
</evidence>
<dbReference type="InterPro" id="IPR000118">
    <property type="entry name" value="Granulin"/>
</dbReference>
<evidence type="ECO:0000313" key="7">
    <source>
        <dbReference type="Proteomes" id="UP001235939"/>
    </source>
</evidence>
<feature type="domain" description="Granulins" evidence="5">
    <location>
        <begin position="1625"/>
        <end position="1638"/>
    </location>
</feature>
<dbReference type="PANTHER" id="PTHR12274:SF3">
    <property type="entry name" value="PROGRANULIN"/>
    <property type="match status" value="1"/>
</dbReference>
<proteinExistence type="inferred from homology"/>
<dbReference type="InterPro" id="IPR037277">
    <property type="entry name" value="Granulin_sf"/>
</dbReference>
<dbReference type="SMART" id="SM00277">
    <property type="entry name" value="GRAN"/>
    <property type="match status" value="21"/>
</dbReference>
<feature type="domain" description="Granulins" evidence="5">
    <location>
        <begin position="1773"/>
        <end position="1786"/>
    </location>
</feature>
<dbReference type="Pfam" id="PF00396">
    <property type="entry name" value="Granulin"/>
    <property type="match status" value="22"/>
</dbReference>
<dbReference type="PANTHER" id="PTHR12274">
    <property type="entry name" value="GRANULIN"/>
    <property type="match status" value="1"/>
</dbReference>
<accession>A0ABY6JXV6</accession>